<dbReference type="PRINTS" id="PR00260">
    <property type="entry name" value="CHEMTRNSDUCR"/>
</dbReference>
<reference evidence="5 6" key="1">
    <citation type="submission" date="2020-03" db="EMBL/GenBank/DDBJ databases">
        <title>Genomic Encyclopedia of Type Strains, Phase IV (KMG-IV): sequencing the most valuable type-strain genomes for metagenomic binning, comparative biology and taxonomic classification.</title>
        <authorList>
            <person name="Goeker M."/>
        </authorList>
    </citation>
    <scope>NUCLEOTIDE SEQUENCE [LARGE SCALE GENOMIC DNA]</scope>
    <source>
        <strain evidence="5 6">DSM 22753</strain>
    </source>
</reference>
<organism evidence="5 6">
    <name type="scientific">Sphingomonas japonica</name>
    <dbReference type="NCBI Taxonomy" id="511662"/>
    <lineage>
        <taxon>Bacteria</taxon>
        <taxon>Pseudomonadati</taxon>
        <taxon>Pseudomonadota</taxon>
        <taxon>Alphaproteobacteria</taxon>
        <taxon>Sphingomonadales</taxon>
        <taxon>Sphingomonadaceae</taxon>
        <taxon>Sphingomonas</taxon>
    </lineage>
</organism>
<dbReference type="InterPro" id="IPR004090">
    <property type="entry name" value="Chemotax_Me-accpt_rcpt"/>
</dbReference>
<accession>A0ABX0U0S2</accession>
<dbReference type="SUPFAM" id="SSF58104">
    <property type="entry name" value="Methyl-accepting chemotaxis protein (MCP) signaling domain"/>
    <property type="match status" value="1"/>
</dbReference>
<sequence length="454" mass="47709">MAATTASAGHWGGEERTIADRLHEYDWDGIVVPGSAEISELLAGEEDAISRVFWKHYLTLPVAAHIRDVYVGDRLARQIAESGRYTSVKYAAPTSSEWERMAQAHALASERANIPLPALLASLAYAHSATLDRIAAKVGDDVDRMRRLGDVVQRLALIEADVMATYLAQRDADRRLGERRRQSQAFRADIAGSIAGASALGSEIRRQAQSASASARGTLGKVSEVAAAAEQSAVAMREAAQTAAGLIRAIEDARGEVEAAAEIATRASSQAGEAVHMSEALSDHAKSIESILGLIREIAGQTNLLALNATIEAARAGDAGRGFAVVAQEVKSLANQTARATDDIAAKIAAIQAATRSTVATNASIRTTVSEVQQSADRIRGAMEAQAQTVTAITAAVDETALAADSAAVTVDMIRSDTEGVTEQIDQLQGAFSRIDDQLLALRSAADAFSADPG</sequence>
<evidence type="ECO:0000256" key="1">
    <source>
        <dbReference type="ARBA" id="ARBA00023224"/>
    </source>
</evidence>
<dbReference type="InterPro" id="IPR004089">
    <property type="entry name" value="MCPsignal_dom"/>
</dbReference>
<evidence type="ECO:0000313" key="5">
    <source>
        <dbReference type="EMBL" id="NIJ24114.1"/>
    </source>
</evidence>
<dbReference type="PANTHER" id="PTHR32089">
    <property type="entry name" value="METHYL-ACCEPTING CHEMOTAXIS PROTEIN MCPB"/>
    <property type="match status" value="1"/>
</dbReference>
<comment type="caution">
    <text evidence="5">The sequence shown here is derived from an EMBL/GenBank/DDBJ whole genome shotgun (WGS) entry which is preliminary data.</text>
</comment>
<dbReference type="PANTHER" id="PTHR32089:SF112">
    <property type="entry name" value="LYSOZYME-LIKE PROTEIN-RELATED"/>
    <property type="match status" value="1"/>
</dbReference>
<keyword evidence="6" id="KW-1185">Reference proteome</keyword>
<dbReference type="Proteomes" id="UP000788153">
    <property type="component" value="Unassembled WGS sequence"/>
</dbReference>
<evidence type="ECO:0000259" key="4">
    <source>
        <dbReference type="PROSITE" id="PS50111"/>
    </source>
</evidence>
<dbReference type="SMART" id="SM00283">
    <property type="entry name" value="MA"/>
    <property type="match status" value="1"/>
</dbReference>
<feature type="domain" description="Methyl-accepting transducer" evidence="4">
    <location>
        <begin position="193"/>
        <end position="422"/>
    </location>
</feature>
<gene>
    <name evidence="5" type="ORF">FHT01_001656</name>
</gene>
<dbReference type="RefSeq" id="WP_140046508.1">
    <property type="nucleotide sequence ID" value="NZ_BAAAEV010000001.1"/>
</dbReference>
<evidence type="ECO:0000256" key="3">
    <source>
        <dbReference type="PROSITE-ProRule" id="PRU00284"/>
    </source>
</evidence>
<evidence type="ECO:0000256" key="2">
    <source>
        <dbReference type="ARBA" id="ARBA00029447"/>
    </source>
</evidence>
<comment type="similarity">
    <text evidence="2">Belongs to the methyl-accepting chemotaxis (MCP) protein family.</text>
</comment>
<dbReference type="Gene3D" id="1.10.287.950">
    <property type="entry name" value="Methyl-accepting chemotaxis protein"/>
    <property type="match status" value="1"/>
</dbReference>
<keyword evidence="1 3" id="KW-0807">Transducer</keyword>
<dbReference type="PROSITE" id="PS50111">
    <property type="entry name" value="CHEMOTAXIS_TRANSDUC_2"/>
    <property type="match status" value="1"/>
</dbReference>
<dbReference type="Pfam" id="PF00015">
    <property type="entry name" value="MCPsignal"/>
    <property type="match status" value="1"/>
</dbReference>
<protein>
    <submittedName>
        <fullName evidence="5">Methyl-accepting chemotaxis protein</fullName>
    </submittedName>
</protein>
<evidence type="ECO:0000313" key="6">
    <source>
        <dbReference type="Proteomes" id="UP000788153"/>
    </source>
</evidence>
<proteinExistence type="inferred from homology"/>
<dbReference type="EMBL" id="JAASQP010000001">
    <property type="protein sequence ID" value="NIJ24114.1"/>
    <property type="molecule type" value="Genomic_DNA"/>
</dbReference>
<name>A0ABX0U0S2_9SPHN</name>